<reference evidence="1" key="1">
    <citation type="submission" date="2020-04" db="EMBL/GenBank/DDBJ databases">
        <authorList>
            <person name="Chiriac C."/>
            <person name="Salcher M."/>
            <person name="Ghai R."/>
            <person name="Kavagutti S V."/>
        </authorList>
    </citation>
    <scope>NUCLEOTIDE SEQUENCE</scope>
</reference>
<proteinExistence type="predicted"/>
<protein>
    <submittedName>
        <fullName evidence="1">Uncharacterized protein</fullName>
    </submittedName>
</protein>
<gene>
    <name evidence="1" type="ORF">UFOVP99_11</name>
</gene>
<sequence length="85" mass="9100">MTRQLLTSAGVAAKLGHSVAWFYRQRLALEGRGFPRPVDGCGNRWDQVAIDRWLDQQAGAGQRGQTPEDLLIARAAAMGGAHAAG</sequence>
<dbReference type="EMBL" id="LR796221">
    <property type="protein sequence ID" value="CAB4128112.1"/>
    <property type="molecule type" value="Genomic_DNA"/>
</dbReference>
<evidence type="ECO:0000313" key="1">
    <source>
        <dbReference type="EMBL" id="CAB4128112.1"/>
    </source>
</evidence>
<accession>A0A6J5L3H3</accession>
<organism evidence="1">
    <name type="scientific">uncultured Caudovirales phage</name>
    <dbReference type="NCBI Taxonomy" id="2100421"/>
    <lineage>
        <taxon>Viruses</taxon>
        <taxon>Duplodnaviria</taxon>
        <taxon>Heunggongvirae</taxon>
        <taxon>Uroviricota</taxon>
        <taxon>Caudoviricetes</taxon>
        <taxon>Peduoviridae</taxon>
        <taxon>Maltschvirus</taxon>
        <taxon>Maltschvirus maltsch</taxon>
    </lineage>
</organism>
<name>A0A6J5L3H3_9CAUD</name>